<name>A0A6G1F3K0_9ORYZ</name>
<dbReference type="Proteomes" id="UP000479710">
    <property type="component" value="Unassembled WGS sequence"/>
</dbReference>
<sequence>MKGRCRCSVTEGCDRERSSSGLKATAAMRTTKDPEEIGPPPSPSPPSPSVPRRAGTVERYPVHRIAKIWR</sequence>
<organism evidence="2 3">
    <name type="scientific">Oryza meyeriana var. granulata</name>
    <dbReference type="NCBI Taxonomy" id="110450"/>
    <lineage>
        <taxon>Eukaryota</taxon>
        <taxon>Viridiplantae</taxon>
        <taxon>Streptophyta</taxon>
        <taxon>Embryophyta</taxon>
        <taxon>Tracheophyta</taxon>
        <taxon>Spermatophyta</taxon>
        <taxon>Magnoliopsida</taxon>
        <taxon>Liliopsida</taxon>
        <taxon>Poales</taxon>
        <taxon>Poaceae</taxon>
        <taxon>BOP clade</taxon>
        <taxon>Oryzoideae</taxon>
        <taxon>Oryzeae</taxon>
        <taxon>Oryzinae</taxon>
        <taxon>Oryza</taxon>
        <taxon>Oryza meyeriana</taxon>
    </lineage>
</organism>
<feature type="region of interest" description="Disordered" evidence="1">
    <location>
        <begin position="1"/>
        <end position="58"/>
    </location>
</feature>
<proteinExistence type="predicted"/>
<keyword evidence="3" id="KW-1185">Reference proteome</keyword>
<protein>
    <submittedName>
        <fullName evidence="2">Uncharacterized protein</fullName>
    </submittedName>
</protein>
<evidence type="ECO:0000313" key="3">
    <source>
        <dbReference type="Proteomes" id="UP000479710"/>
    </source>
</evidence>
<reference evidence="2 3" key="1">
    <citation type="submission" date="2019-11" db="EMBL/GenBank/DDBJ databases">
        <title>Whole genome sequence of Oryza granulata.</title>
        <authorList>
            <person name="Li W."/>
        </authorList>
    </citation>
    <scope>NUCLEOTIDE SEQUENCE [LARGE SCALE GENOMIC DNA]</scope>
    <source>
        <strain evidence="3">cv. Menghai</strain>
        <tissue evidence="2">Leaf</tissue>
    </source>
</reference>
<evidence type="ECO:0000256" key="1">
    <source>
        <dbReference type="SAM" id="MobiDB-lite"/>
    </source>
</evidence>
<dbReference type="AlphaFoldDB" id="A0A6G1F3K0"/>
<dbReference type="EMBL" id="SPHZ02000001">
    <property type="protein sequence ID" value="KAF0931488.1"/>
    <property type="molecule type" value="Genomic_DNA"/>
</dbReference>
<gene>
    <name evidence="2" type="ORF">E2562_004609</name>
</gene>
<comment type="caution">
    <text evidence="2">The sequence shown here is derived from an EMBL/GenBank/DDBJ whole genome shotgun (WGS) entry which is preliminary data.</text>
</comment>
<feature type="compositionally biased region" description="Pro residues" evidence="1">
    <location>
        <begin position="37"/>
        <end position="49"/>
    </location>
</feature>
<evidence type="ECO:0000313" key="2">
    <source>
        <dbReference type="EMBL" id="KAF0931488.1"/>
    </source>
</evidence>
<accession>A0A6G1F3K0</accession>